<dbReference type="EMBL" id="JAFIMR010000009">
    <property type="protein sequence ID" value="KAI1874415.1"/>
    <property type="molecule type" value="Genomic_DNA"/>
</dbReference>
<gene>
    <name evidence="6" type="ORF">JX265_004623</name>
</gene>
<evidence type="ECO:0000256" key="5">
    <source>
        <dbReference type="SAM" id="MobiDB-lite"/>
    </source>
</evidence>
<proteinExistence type="inferred from homology"/>
<reference evidence="6" key="1">
    <citation type="submission" date="2021-03" db="EMBL/GenBank/DDBJ databases">
        <title>Revisited historic fungal species revealed as producer of novel bioactive compounds through whole genome sequencing and comparative genomics.</title>
        <authorList>
            <person name="Vignolle G.A."/>
            <person name="Hochenegger N."/>
            <person name="Mach R.L."/>
            <person name="Mach-Aigner A.R."/>
            <person name="Javad Rahimi M."/>
            <person name="Salim K.A."/>
            <person name="Chan C.M."/>
            <person name="Lim L.B.L."/>
            <person name="Cai F."/>
            <person name="Druzhinina I.S."/>
            <person name="U'Ren J.M."/>
            <person name="Derntl C."/>
        </authorList>
    </citation>
    <scope>NUCLEOTIDE SEQUENCE</scope>
    <source>
        <strain evidence="6">TUCIM 5799</strain>
    </source>
</reference>
<evidence type="ECO:0000256" key="3">
    <source>
        <dbReference type="ARBA" id="ARBA00023002"/>
    </source>
</evidence>
<comment type="caution">
    <text evidence="6">The sequence shown here is derived from an EMBL/GenBank/DDBJ whole genome shotgun (WGS) entry which is preliminary data.</text>
</comment>
<name>A0A9P9WPS8_9PEZI</name>
<evidence type="ECO:0000256" key="1">
    <source>
        <dbReference type="ARBA" id="ARBA00006484"/>
    </source>
</evidence>
<evidence type="ECO:0008006" key="8">
    <source>
        <dbReference type="Google" id="ProtNLM"/>
    </source>
</evidence>
<feature type="compositionally biased region" description="Basic residues" evidence="5">
    <location>
        <begin position="213"/>
        <end position="222"/>
    </location>
</feature>
<dbReference type="GO" id="GO:0004806">
    <property type="term" value="F:triacylglycerol lipase activity"/>
    <property type="evidence" value="ECO:0007669"/>
    <property type="project" value="TreeGrafter"/>
</dbReference>
<dbReference type="PRINTS" id="PR00081">
    <property type="entry name" value="GDHRDH"/>
</dbReference>
<dbReference type="SUPFAM" id="SSF51735">
    <property type="entry name" value="NAD(P)-binding Rossmann-fold domains"/>
    <property type="match status" value="1"/>
</dbReference>
<dbReference type="Proteomes" id="UP000829685">
    <property type="component" value="Unassembled WGS sequence"/>
</dbReference>
<keyword evidence="2" id="KW-0521">NADP</keyword>
<protein>
    <recommendedName>
        <fullName evidence="8">NAD(P)-binding protein</fullName>
    </recommendedName>
</protein>
<dbReference type="GO" id="GO:0000140">
    <property type="term" value="F:acylglycerone-phosphate reductase (NADP+) activity"/>
    <property type="evidence" value="ECO:0007669"/>
    <property type="project" value="TreeGrafter"/>
</dbReference>
<dbReference type="PANTHER" id="PTHR44169">
    <property type="entry name" value="NADPH-DEPENDENT 1-ACYLDIHYDROXYACETONE PHOSPHATE REDUCTASE"/>
    <property type="match status" value="1"/>
</dbReference>
<evidence type="ECO:0000256" key="2">
    <source>
        <dbReference type="ARBA" id="ARBA00022857"/>
    </source>
</evidence>
<evidence type="ECO:0000256" key="4">
    <source>
        <dbReference type="RuleBase" id="RU000363"/>
    </source>
</evidence>
<dbReference type="GO" id="GO:0005783">
    <property type="term" value="C:endoplasmic reticulum"/>
    <property type="evidence" value="ECO:0007669"/>
    <property type="project" value="TreeGrafter"/>
</dbReference>
<evidence type="ECO:0000313" key="6">
    <source>
        <dbReference type="EMBL" id="KAI1874415.1"/>
    </source>
</evidence>
<evidence type="ECO:0000313" key="7">
    <source>
        <dbReference type="Proteomes" id="UP000829685"/>
    </source>
</evidence>
<organism evidence="6 7">
    <name type="scientific">Neoarthrinium moseri</name>
    <dbReference type="NCBI Taxonomy" id="1658444"/>
    <lineage>
        <taxon>Eukaryota</taxon>
        <taxon>Fungi</taxon>
        <taxon>Dikarya</taxon>
        <taxon>Ascomycota</taxon>
        <taxon>Pezizomycotina</taxon>
        <taxon>Sordariomycetes</taxon>
        <taxon>Xylariomycetidae</taxon>
        <taxon>Amphisphaeriales</taxon>
        <taxon>Apiosporaceae</taxon>
        <taxon>Neoarthrinium</taxon>
    </lineage>
</organism>
<dbReference type="InterPro" id="IPR002347">
    <property type="entry name" value="SDR_fam"/>
</dbReference>
<dbReference type="InterPro" id="IPR020904">
    <property type="entry name" value="Sc_DH/Rdtase_CS"/>
</dbReference>
<feature type="compositionally biased region" description="Polar residues" evidence="5">
    <location>
        <begin position="223"/>
        <end position="234"/>
    </location>
</feature>
<sequence>MLESLPKFALVTGCGQGGIGEALVREYKRHGVLPIATILPSESSMHLKEAGITFLPLDVTNDDSIAKLKQNVIKITGGSLDILVNNAGLCYTMTAIDTDVTAVQKIFDVNVFGPMRMVHHFHDLLVRSEGAIVNIGSIGGIVPYVYGSSYNASKAALHHWSSTLRVEMAPFNVNVLTIISGEVGTNFLKTDYGRNIPDDSLFAPLAAEFTKHVQRKPSKRSSQKYVSENNKPVT</sequence>
<dbReference type="PRINTS" id="PR00080">
    <property type="entry name" value="SDRFAMILY"/>
</dbReference>
<dbReference type="InterPro" id="IPR036291">
    <property type="entry name" value="NAD(P)-bd_dom_sf"/>
</dbReference>
<dbReference type="Gene3D" id="3.40.50.720">
    <property type="entry name" value="NAD(P)-binding Rossmann-like Domain"/>
    <property type="match status" value="1"/>
</dbReference>
<dbReference type="GO" id="GO:0019433">
    <property type="term" value="P:triglyceride catabolic process"/>
    <property type="evidence" value="ECO:0007669"/>
    <property type="project" value="TreeGrafter"/>
</dbReference>
<comment type="similarity">
    <text evidence="1 4">Belongs to the short-chain dehydrogenases/reductases (SDR) family.</text>
</comment>
<accession>A0A9P9WPS8</accession>
<keyword evidence="7" id="KW-1185">Reference proteome</keyword>
<keyword evidence="3" id="KW-0560">Oxidoreductase</keyword>
<dbReference type="Pfam" id="PF00106">
    <property type="entry name" value="adh_short"/>
    <property type="match status" value="1"/>
</dbReference>
<dbReference type="GO" id="GO:0005811">
    <property type="term" value="C:lipid droplet"/>
    <property type="evidence" value="ECO:0007669"/>
    <property type="project" value="TreeGrafter"/>
</dbReference>
<dbReference type="PROSITE" id="PS00061">
    <property type="entry name" value="ADH_SHORT"/>
    <property type="match status" value="1"/>
</dbReference>
<dbReference type="AlphaFoldDB" id="A0A9P9WPS8"/>
<dbReference type="PANTHER" id="PTHR44169:SF3">
    <property type="entry name" value="SHORT-CHAIN DEHYDROGENASE SRDE"/>
    <property type="match status" value="1"/>
</dbReference>
<dbReference type="GO" id="GO:0006654">
    <property type="term" value="P:phosphatidic acid biosynthetic process"/>
    <property type="evidence" value="ECO:0007669"/>
    <property type="project" value="TreeGrafter"/>
</dbReference>
<feature type="region of interest" description="Disordered" evidence="5">
    <location>
        <begin position="213"/>
        <end position="234"/>
    </location>
</feature>